<evidence type="ECO:0000313" key="2">
    <source>
        <dbReference type="EMBL" id="MBL4934535.1"/>
    </source>
</evidence>
<reference evidence="2 3" key="1">
    <citation type="submission" date="2021-01" db="EMBL/GenBank/DDBJ databases">
        <title>Genome public.</title>
        <authorList>
            <person name="Liu C."/>
            <person name="Sun Q."/>
        </authorList>
    </citation>
    <scope>NUCLEOTIDE SEQUENCE [LARGE SCALE GENOMIC DNA]</scope>
    <source>
        <strain evidence="2 3">YIM B02515</strain>
    </source>
</reference>
<dbReference type="InterPro" id="IPR041657">
    <property type="entry name" value="HTH_17"/>
</dbReference>
<organism evidence="2 3">
    <name type="scientific">Clostridium rhizosphaerae</name>
    <dbReference type="NCBI Taxonomy" id="2803861"/>
    <lineage>
        <taxon>Bacteria</taxon>
        <taxon>Bacillati</taxon>
        <taxon>Bacillota</taxon>
        <taxon>Clostridia</taxon>
        <taxon>Eubacteriales</taxon>
        <taxon>Clostridiaceae</taxon>
        <taxon>Clostridium</taxon>
    </lineage>
</organism>
<dbReference type="RefSeq" id="WP_202747165.1">
    <property type="nucleotide sequence ID" value="NZ_JAESWC010000001.1"/>
</dbReference>
<feature type="domain" description="Helix-turn-helix" evidence="1">
    <location>
        <begin position="5"/>
        <end position="54"/>
    </location>
</feature>
<dbReference type="EMBL" id="JAESWC010000001">
    <property type="protein sequence ID" value="MBL4934535.1"/>
    <property type="molecule type" value="Genomic_DNA"/>
</dbReference>
<dbReference type="NCBIfam" id="TIGR01764">
    <property type="entry name" value="excise"/>
    <property type="match status" value="1"/>
</dbReference>
<keyword evidence="3" id="KW-1185">Reference proteome</keyword>
<dbReference type="Pfam" id="PF12728">
    <property type="entry name" value="HTH_17"/>
    <property type="match status" value="1"/>
</dbReference>
<dbReference type="SUPFAM" id="SSF46955">
    <property type="entry name" value="Putative DNA-binding domain"/>
    <property type="match status" value="1"/>
</dbReference>
<protein>
    <submittedName>
        <fullName evidence="2">Helix-turn-helix domain-containing protein</fullName>
    </submittedName>
</protein>
<sequence>MEGKFYNIDQVAEILGMHHKTIRKFIAEGKLGASKVGKQWRISSQDLNAFMEQKVSADNKQVEADEEIKISANETNSRVIRPKINVSTVIEVNELGKEQYMRISNTLIAVMNSKDPSLGNSTINMKYNEREDRLKIMLWGTMKFTEEMLSIISLLTDCLNEGGKS</sequence>
<dbReference type="Proteomes" id="UP000632377">
    <property type="component" value="Unassembled WGS sequence"/>
</dbReference>
<dbReference type="InterPro" id="IPR009061">
    <property type="entry name" value="DNA-bd_dom_put_sf"/>
</dbReference>
<proteinExistence type="predicted"/>
<name>A0ABS1T5D2_9CLOT</name>
<accession>A0ABS1T5D2</accession>
<dbReference type="InterPro" id="IPR010093">
    <property type="entry name" value="SinI_DNA-bd"/>
</dbReference>
<gene>
    <name evidence="2" type="ORF">JK636_02045</name>
</gene>
<evidence type="ECO:0000313" key="3">
    <source>
        <dbReference type="Proteomes" id="UP000632377"/>
    </source>
</evidence>
<evidence type="ECO:0000259" key="1">
    <source>
        <dbReference type="Pfam" id="PF12728"/>
    </source>
</evidence>
<comment type="caution">
    <text evidence="2">The sequence shown here is derived from an EMBL/GenBank/DDBJ whole genome shotgun (WGS) entry which is preliminary data.</text>
</comment>